<dbReference type="SUPFAM" id="SSF54980">
    <property type="entry name" value="EF-G C-terminal domain-like"/>
    <property type="match status" value="2"/>
</dbReference>
<feature type="binding site" evidence="12">
    <location>
        <begin position="16"/>
        <end position="21"/>
    </location>
    <ligand>
        <name>GTP</name>
        <dbReference type="ChEBI" id="CHEBI:37565"/>
    </ligand>
</feature>
<keyword evidence="6 12" id="KW-0342">GTP-binding</keyword>
<dbReference type="Pfam" id="PF14492">
    <property type="entry name" value="EFG_III"/>
    <property type="match status" value="1"/>
</dbReference>
<dbReference type="InterPro" id="IPR009000">
    <property type="entry name" value="Transl_B-barrel_sf"/>
</dbReference>
<dbReference type="NCBIfam" id="TIGR01393">
    <property type="entry name" value="lepA"/>
    <property type="match status" value="1"/>
</dbReference>
<comment type="similarity">
    <text evidence="10">Belongs to the GTP-binding elongation factor family. LepA subfamily.</text>
</comment>
<dbReference type="GO" id="GO:0045727">
    <property type="term" value="P:positive regulation of translation"/>
    <property type="evidence" value="ECO:0007669"/>
    <property type="project" value="UniProtKB-UniRule"/>
</dbReference>
<dbReference type="InterPro" id="IPR038363">
    <property type="entry name" value="LepA_C_sf"/>
</dbReference>
<evidence type="ECO:0000256" key="1">
    <source>
        <dbReference type="ARBA" id="ARBA00005454"/>
    </source>
</evidence>
<evidence type="ECO:0000256" key="12">
    <source>
        <dbReference type="HAMAP-Rule" id="MF_00071"/>
    </source>
</evidence>
<dbReference type="GO" id="GO:0003924">
    <property type="term" value="F:GTPase activity"/>
    <property type="evidence" value="ECO:0007669"/>
    <property type="project" value="UniProtKB-UniRule"/>
</dbReference>
<dbReference type="Gene3D" id="3.30.70.870">
    <property type="entry name" value="Elongation Factor G (Translational Gtpase), domain 3"/>
    <property type="match status" value="1"/>
</dbReference>
<dbReference type="PANTHER" id="PTHR43512">
    <property type="entry name" value="TRANSLATION FACTOR GUF1-RELATED"/>
    <property type="match status" value="1"/>
</dbReference>
<dbReference type="Gene3D" id="3.30.70.240">
    <property type="match status" value="1"/>
</dbReference>
<dbReference type="Pfam" id="PF06421">
    <property type="entry name" value="LepA_C"/>
    <property type="match status" value="1"/>
</dbReference>
<comment type="subcellular location">
    <subcellularLocation>
        <location evidence="12">Cell membrane</location>
        <topology evidence="12">Peripheral membrane protein</topology>
        <orientation evidence="12">Cytoplasmic side</orientation>
    </subcellularLocation>
</comment>
<keyword evidence="2 12" id="KW-1003">Cell membrane</keyword>
<dbReference type="PROSITE" id="PS51722">
    <property type="entry name" value="G_TR_2"/>
    <property type="match status" value="1"/>
</dbReference>
<dbReference type="SUPFAM" id="SSF52540">
    <property type="entry name" value="P-loop containing nucleoside triphosphate hydrolases"/>
    <property type="match status" value="1"/>
</dbReference>
<evidence type="ECO:0000256" key="11">
    <source>
        <dbReference type="ARBA" id="ARBA00066744"/>
    </source>
</evidence>
<dbReference type="InterPro" id="IPR027417">
    <property type="entry name" value="P-loop_NTPase"/>
</dbReference>
<dbReference type="Pfam" id="PF03144">
    <property type="entry name" value="GTP_EFTU_D2"/>
    <property type="match status" value="1"/>
</dbReference>
<organism evidence="14 15">
    <name type="scientific">bacterium (Candidatus Gribaldobacteria) CG07_land_8_20_14_0_80_33_18</name>
    <dbReference type="NCBI Taxonomy" id="2014272"/>
    <lineage>
        <taxon>Bacteria</taxon>
        <taxon>Candidatus Gribaldobacteria</taxon>
    </lineage>
</organism>
<evidence type="ECO:0000256" key="10">
    <source>
        <dbReference type="ARBA" id="ARBA00061052"/>
    </source>
</evidence>
<dbReference type="Gene3D" id="3.40.50.300">
    <property type="entry name" value="P-loop containing nucleotide triphosphate hydrolases"/>
    <property type="match status" value="1"/>
</dbReference>
<feature type="domain" description="Tr-type G" evidence="13">
    <location>
        <begin position="4"/>
        <end position="185"/>
    </location>
</feature>
<dbReference type="SUPFAM" id="SSF50447">
    <property type="entry name" value="Translation proteins"/>
    <property type="match status" value="1"/>
</dbReference>
<comment type="caution">
    <text evidence="14">The sequence shown here is derived from an EMBL/GenBank/DDBJ whole genome shotgun (WGS) entry which is preliminary data.</text>
</comment>
<dbReference type="Pfam" id="PF00679">
    <property type="entry name" value="EFG_C"/>
    <property type="match status" value="1"/>
</dbReference>
<keyword evidence="3 12" id="KW-0547">Nucleotide-binding</keyword>
<evidence type="ECO:0000259" key="13">
    <source>
        <dbReference type="PROSITE" id="PS51722"/>
    </source>
</evidence>
<proteinExistence type="inferred from homology"/>
<feature type="binding site" evidence="12">
    <location>
        <begin position="132"/>
        <end position="135"/>
    </location>
    <ligand>
        <name>GTP</name>
        <dbReference type="ChEBI" id="CHEBI:37565"/>
    </ligand>
</feature>
<evidence type="ECO:0000256" key="4">
    <source>
        <dbReference type="ARBA" id="ARBA00022801"/>
    </source>
</evidence>
<dbReference type="FunFam" id="2.40.30.10:FF:000015">
    <property type="entry name" value="Translation factor GUF1, mitochondrial"/>
    <property type="match status" value="1"/>
</dbReference>
<dbReference type="PANTHER" id="PTHR43512:SF4">
    <property type="entry name" value="TRANSLATION FACTOR GUF1 HOMOLOG, CHLOROPLASTIC"/>
    <property type="match status" value="1"/>
</dbReference>
<evidence type="ECO:0000256" key="2">
    <source>
        <dbReference type="ARBA" id="ARBA00022475"/>
    </source>
</evidence>
<gene>
    <name evidence="12" type="primary">lepA</name>
    <name evidence="14" type="ORF">COS93_00630</name>
</gene>
<dbReference type="InterPro" id="IPR005225">
    <property type="entry name" value="Small_GTP-bd"/>
</dbReference>
<evidence type="ECO:0000256" key="6">
    <source>
        <dbReference type="ARBA" id="ARBA00023134"/>
    </source>
</evidence>
<dbReference type="GO" id="GO:0003746">
    <property type="term" value="F:translation elongation factor activity"/>
    <property type="evidence" value="ECO:0007669"/>
    <property type="project" value="UniProtKB-UniRule"/>
</dbReference>
<accession>A0A2M6Z438</accession>
<keyword evidence="7 12" id="KW-0472">Membrane</keyword>
<dbReference type="EMBL" id="PEWP01000013">
    <property type="protein sequence ID" value="PIU47142.1"/>
    <property type="molecule type" value="Genomic_DNA"/>
</dbReference>
<dbReference type="Gene3D" id="3.30.70.2570">
    <property type="entry name" value="Elongation factor 4, C-terminal domain"/>
    <property type="match status" value="1"/>
</dbReference>
<keyword evidence="4 12" id="KW-0378">Hydrolase</keyword>
<evidence type="ECO:0000256" key="9">
    <source>
        <dbReference type="ARBA" id="ARBA00057626"/>
    </source>
</evidence>
<keyword evidence="14" id="KW-0251">Elongation factor</keyword>
<evidence type="ECO:0000313" key="15">
    <source>
        <dbReference type="Proteomes" id="UP000228777"/>
    </source>
</evidence>
<dbReference type="HAMAP" id="MF_00071">
    <property type="entry name" value="LepA"/>
    <property type="match status" value="1"/>
</dbReference>
<dbReference type="InterPro" id="IPR041095">
    <property type="entry name" value="EFG_II"/>
</dbReference>
<dbReference type="NCBIfam" id="TIGR00231">
    <property type="entry name" value="small_GTP"/>
    <property type="match status" value="1"/>
</dbReference>
<dbReference type="FunFam" id="3.30.70.2570:FF:000001">
    <property type="entry name" value="Translation factor GUF1, mitochondrial"/>
    <property type="match status" value="1"/>
</dbReference>
<dbReference type="GO" id="GO:0005525">
    <property type="term" value="F:GTP binding"/>
    <property type="evidence" value="ECO:0007669"/>
    <property type="project" value="UniProtKB-UniRule"/>
</dbReference>
<dbReference type="CDD" id="cd03699">
    <property type="entry name" value="EF4_II"/>
    <property type="match status" value="1"/>
</dbReference>
<evidence type="ECO:0000256" key="7">
    <source>
        <dbReference type="ARBA" id="ARBA00023136"/>
    </source>
</evidence>
<dbReference type="PRINTS" id="PR00315">
    <property type="entry name" value="ELONGATNFCT"/>
</dbReference>
<dbReference type="Proteomes" id="UP000228777">
    <property type="component" value="Unassembled WGS sequence"/>
</dbReference>
<reference evidence="15" key="1">
    <citation type="submission" date="2017-09" db="EMBL/GenBank/DDBJ databases">
        <title>Depth-based differentiation of microbial function through sediment-hosted aquifers and enrichment of novel symbionts in the deep terrestrial subsurface.</title>
        <authorList>
            <person name="Probst A.J."/>
            <person name="Ladd B."/>
            <person name="Jarett J.K."/>
            <person name="Geller-Mcgrath D.E."/>
            <person name="Sieber C.M.K."/>
            <person name="Emerson J.B."/>
            <person name="Anantharaman K."/>
            <person name="Thomas B.C."/>
            <person name="Malmstrom R."/>
            <person name="Stieglmeier M."/>
            <person name="Klingl A."/>
            <person name="Woyke T."/>
            <person name="Ryan C.M."/>
            <person name="Banfield J.F."/>
        </authorList>
    </citation>
    <scope>NUCLEOTIDE SEQUENCE [LARGE SCALE GENOMIC DNA]</scope>
</reference>
<dbReference type="InterPro" id="IPR000640">
    <property type="entry name" value="EFG_V-like"/>
</dbReference>
<evidence type="ECO:0000256" key="3">
    <source>
        <dbReference type="ARBA" id="ARBA00022741"/>
    </source>
</evidence>
<evidence type="ECO:0000256" key="8">
    <source>
        <dbReference type="ARBA" id="ARBA00050293"/>
    </source>
</evidence>
<dbReference type="GO" id="GO:0043022">
    <property type="term" value="F:ribosome binding"/>
    <property type="evidence" value="ECO:0007669"/>
    <property type="project" value="UniProtKB-UniRule"/>
</dbReference>
<name>A0A2M6Z438_9BACT</name>
<comment type="catalytic activity">
    <reaction evidence="8 12">
        <text>GTP + H2O = GDP + phosphate + H(+)</text>
        <dbReference type="Rhea" id="RHEA:19669"/>
        <dbReference type="ChEBI" id="CHEBI:15377"/>
        <dbReference type="ChEBI" id="CHEBI:15378"/>
        <dbReference type="ChEBI" id="CHEBI:37565"/>
        <dbReference type="ChEBI" id="CHEBI:43474"/>
        <dbReference type="ChEBI" id="CHEBI:58189"/>
        <dbReference type="EC" id="3.6.5.n1"/>
    </reaction>
</comment>
<dbReference type="InterPro" id="IPR000795">
    <property type="entry name" value="T_Tr_GTP-bd_dom"/>
</dbReference>
<evidence type="ECO:0000256" key="5">
    <source>
        <dbReference type="ARBA" id="ARBA00022917"/>
    </source>
</evidence>
<dbReference type="Gene3D" id="2.40.30.10">
    <property type="entry name" value="Translation factors"/>
    <property type="match status" value="1"/>
</dbReference>
<dbReference type="EC" id="3.6.5.n1" evidence="11 12"/>
<comment type="similarity">
    <text evidence="1 12">Belongs to the TRAFAC class translation factor GTPase superfamily. Classic translation factor GTPase family. LepA subfamily.</text>
</comment>
<dbReference type="Pfam" id="PF00009">
    <property type="entry name" value="GTP_EFTU"/>
    <property type="match status" value="1"/>
</dbReference>
<comment type="function">
    <text evidence="9 12">Required for accurate and efficient protein synthesis under certain stress conditions. May act as a fidelity factor of the translation reaction, by catalyzing a one-codon backward translocation of tRNAs on improperly translocated ribosomes. Back-translocation proceeds from a post-translocation (POST) complex to a pre-translocation (PRE) complex, thus giving elongation factor G a second chance to translocate the tRNAs correctly. Binds to ribosomes in a GTP-dependent manner.</text>
</comment>
<dbReference type="InterPro" id="IPR013842">
    <property type="entry name" value="LepA_CTD"/>
</dbReference>
<evidence type="ECO:0000313" key="14">
    <source>
        <dbReference type="EMBL" id="PIU47142.1"/>
    </source>
</evidence>
<dbReference type="InterPro" id="IPR004161">
    <property type="entry name" value="EFTu-like_2"/>
</dbReference>
<dbReference type="AlphaFoldDB" id="A0A2M6Z438"/>
<protein>
    <recommendedName>
        <fullName evidence="11 12">Elongation factor 4</fullName>
        <shortName evidence="12">EF-4</shortName>
        <ecNumber evidence="11 12">3.6.5.n1</ecNumber>
    </recommendedName>
    <alternativeName>
        <fullName evidence="12">Ribosomal back-translocase LepA</fullName>
    </alternativeName>
</protein>
<dbReference type="InterPro" id="IPR006297">
    <property type="entry name" value="EF-4"/>
</dbReference>
<dbReference type="GO" id="GO:0005886">
    <property type="term" value="C:plasma membrane"/>
    <property type="evidence" value="ECO:0007669"/>
    <property type="project" value="UniProtKB-SubCell"/>
</dbReference>
<sequence length="608" mass="69062">METSQVRNFCIISHVDHGKSTLADRFLELTNTIPKEKMKPQYLDSMGLEREKGITIKMHPCRMDYSLQTTHYILNLIDTPGHIDFSYEISRALAAAEGAILLVDATSGIQAQTLFNLEMAQRQNLKIIGAVNKIDSKEAKIEETKKDLSFLLKVPPEEIFLISAKEGTNILQLLEAVIEKIPPPKIETQRADRSGSYFRALIFDSKYDPFYGVIAYVRVFDGEIKKGEKIYLMATDIFSEAKEVGYFVPELKNAEVLKTGDIGYIKTGIKNPNKVKVGDTICQMPNAKFQIPKIEALPGYKEPQPVLFLSLYPQNPENFLNLKGGLEKLKLNDPALHFELESKKILGQGFRCGFLGSLHAEIVLRRLKEDYDLDLITTSPAVIFKILTEKGKENFISSASDFPRSSEIKEIKEPWIKLKIITPLSYFNSIFKILKNFKAKLTETNSFSFNKLILIAEAPLKQIETHNFYDKLKSATSGYASFSFENIGFRPADVVKLDILIAKEKEEAFSRIVDRDEAYNEGKTIVSKLKEVLPPEQFEVPLQAAIEEKVVARETIEAKRKDVTAPLYGGDVTRKRKLLEIQKKGKRELKKRGRVRIPFQTYLEMLKS</sequence>
<dbReference type="InterPro" id="IPR035647">
    <property type="entry name" value="EFG_III/V"/>
</dbReference>
<keyword evidence="5 12" id="KW-0648">Protein biosynthesis</keyword>